<accession>A0A177AM52</accession>
<organism evidence="2">
    <name type="scientific">Pseudogymnoascus destructans</name>
    <dbReference type="NCBI Taxonomy" id="655981"/>
    <lineage>
        <taxon>Eukaryota</taxon>
        <taxon>Fungi</taxon>
        <taxon>Dikarya</taxon>
        <taxon>Ascomycota</taxon>
        <taxon>Pezizomycotina</taxon>
        <taxon>Leotiomycetes</taxon>
        <taxon>Thelebolales</taxon>
        <taxon>Thelebolaceae</taxon>
        <taxon>Pseudogymnoascus</taxon>
    </lineage>
</organism>
<dbReference type="CDD" id="cd02989">
    <property type="entry name" value="Phd_like_TxnDC9"/>
    <property type="match status" value="1"/>
</dbReference>
<dbReference type="Pfam" id="PF00085">
    <property type="entry name" value="Thioredoxin"/>
    <property type="match status" value="1"/>
</dbReference>
<evidence type="ECO:0000259" key="1">
    <source>
        <dbReference type="Pfam" id="PF00085"/>
    </source>
</evidence>
<feature type="domain" description="Thioredoxin" evidence="1">
    <location>
        <begin position="103"/>
        <end position="180"/>
    </location>
</feature>
<name>A0A177AM52_9PEZI</name>
<evidence type="ECO:0000313" key="2">
    <source>
        <dbReference type="EMBL" id="OAF63147.1"/>
    </source>
</evidence>
<dbReference type="Proteomes" id="UP000077154">
    <property type="component" value="Unassembled WGS sequence"/>
</dbReference>
<sequence>MVPGRLSQLSSDSELTGGVTCESILPAIMAKIDAQVAALVDKTDYNSDDEDALIESLEDSPALDAFREQRIQQLHAEFTRAKTQKNQGFGDYTEIQDEKALMDLTTSSKHAVVHFSKEDFQRCRVMDSHLEALAKKHFDTRFLKMNVDNAPFLVTKLRVQVLPCVICFVGGISVDRIVGFEGLSYTADNFTTADLEARLLGSGVVQRAKTQGDGGVRFGVKKALKEDSDNDDWD</sequence>
<dbReference type="OrthoDB" id="10257948at2759"/>
<dbReference type="VEuPathDB" id="FungiDB:GMDG_03449"/>
<dbReference type="EMBL" id="KV441386">
    <property type="protein sequence ID" value="OAF63147.1"/>
    <property type="molecule type" value="Genomic_DNA"/>
</dbReference>
<protein>
    <recommendedName>
        <fullName evidence="1">Thioredoxin domain-containing protein</fullName>
    </recommendedName>
</protein>
<dbReference type="eggNOG" id="KOG1672">
    <property type="taxonomic scope" value="Eukaryota"/>
</dbReference>
<dbReference type="AlphaFoldDB" id="A0A177AM52"/>
<proteinExistence type="predicted"/>
<reference evidence="2" key="1">
    <citation type="submission" date="2016-03" db="EMBL/GenBank/DDBJ databases">
        <title>Updated assembly of Pseudogymnoascus destructans, the fungus causing white-nose syndrome of bats.</title>
        <authorList>
            <person name="Palmer J.M."/>
            <person name="Drees K.P."/>
            <person name="Foster J.T."/>
            <person name="Lindner D.L."/>
        </authorList>
    </citation>
    <scope>NUCLEOTIDE SEQUENCE [LARGE SCALE GENOMIC DNA]</scope>
    <source>
        <strain evidence="2">20631-21</strain>
    </source>
</reference>
<dbReference type="InterPro" id="IPR013766">
    <property type="entry name" value="Thioredoxin_domain"/>
</dbReference>
<dbReference type="SUPFAM" id="SSF52833">
    <property type="entry name" value="Thioredoxin-like"/>
    <property type="match status" value="1"/>
</dbReference>
<gene>
    <name evidence="2" type="ORF">VC83_00338</name>
</gene>
<dbReference type="PANTHER" id="PTHR21148">
    <property type="entry name" value="THIOREDOXIN DOMAIN-CONTAINING PROTEIN 9"/>
    <property type="match status" value="1"/>
</dbReference>
<dbReference type="RefSeq" id="XP_024328417.1">
    <property type="nucleotide sequence ID" value="XM_024464032.1"/>
</dbReference>
<dbReference type="InterPro" id="IPR036249">
    <property type="entry name" value="Thioredoxin-like_sf"/>
</dbReference>
<dbReference type="Gene3D" id="3.40.30.10">
    <property type="entry name" value="Glutaredoxin"/>
    <property type="match status" value="1"/>
</dbReference>
<dbReference type="GeneID" id="36283436"/>